<dbReference type="Proteomes" id="UP000509510">
    <property type="component" value="Chromosome IV"/>
</dbReference>
<dbReference type="GO" id="GO:0005634">
    <property type="term" value="C:nucleus"/>
    <property type="evidence" value="ECO:0007669"/>
    <property type="project" value="TreeGrafter"/>
</dbReference>
<dbReference type="PANTHER" id="PTHR21531">
    <property type="entry name" value="LOW-TEMPERATURE VIABILITY PROTEIN LTV1-RELATED"/>
    <property type="match status" value="1"/>
</dbReference>
<evidence type="ECO:0000313" key="3">
    <source>
        <dbReference type="EMBL" id="QKX60915.1"/>
    </source>
</evidence>
<dbReference type="GeneID" id="55995550"/>
<evidence type="ECO:0008006" key="5">
    <source>
        <dbReference type="Google" id="ProtNLM"/>
    </source>
</evidence>
<dbReference type="PANTHER" id="PTHR21531:SF0">
    <property type="entry name" value="PROTEIN LTV1 HOMOLOG"/>
    <property type="match status" value="1"/>
</dbReference>
<feature type="compositionally biased region" description="Low complexity" evidence="2">
    <location>
        <begin position="48"/>
        <end position="67"/>
    </location>
</feature>
<reference evidence="4" key="1">
    <citation type="submission" date="2020-06" db="EMBL/GenBank/DDBJ databases">
        <title>A chromosome-scale genome assembly of Talaromyces rugulosus W13939.</title>
        <authorList>
            <person name="Wang B."/>
            <person name="Guo L."/>
            <person name="Ye K."/>
            <person name="Wang L."/>
        </authorList>
    </citation>
    <scope>NUCLEOTIDE SEQUENCE [LARGE SCALE GENOMIC DNA]</scope>
    <source>
        <strain evidence="4">W13939</strain>
    </source>
</reference>
<evidence type="ECO:0000256" key="2">
    <source>
        <dbReference type="SAM" id="MobiDB-lite"/>
    </source>
</evidence>
<accession>A0A7H8R5P3</accession>
<feature type="compositionally biased region" description="Polar residues" evidence="2">
    <location>
        <begin position="265"/>
        <end position="285"/>
    </location>
</feature>
<comment type="similarity">
    <text evidence="1">Belongs to the LTV1 family.</text>
</comment>
<dbReference type="AlphaFoldDB" id="A0A7H8R5P3"/>
<feature type="compositionally biased region" description="Basic and acidic residues" evidence="2">
    <location>
        <begin position="22"/>
        <end position="38"/>
    </location>
</feature>
<feature type="region of interest" description="Disordered" evidence="2">
    <location>
        <begin position="231"/>
        <end position="373"/>
    </location>
</feature>
<dbReference type="GO" id="GO:0030688">
    <property type="term" value="C:preribosome, small subunit precursor"/>
    <property type="evidence" value="ECO:0007669"/>
    <property type="project" value="TreeGrafter"/>
</dbReference>
<protein>
    <recommendedName>
        <fullName evidence="5">Low temperature viability protein</fullName>
    </recommendedName>
</protein>
<feature type="compositionally biased region" description="Basic and acidic residues" evidence="2">
    <location>
        <begin position="306"/>
        <end position="319"/>
    </location>
</feature>
<feature type="compositionally biased region" description="Polar residues" evidence="2">
    <location>
        <begin position="360"/>
        <end position="373"/>
    </location>
</feature>
<dbReference type="InterPro" id="IPR007307">
    <property type="entry name" value="Ltv1"/>
</dbReference>
<dbReference type="KEGG" id="trg:TRUGW13939_08061"/>
<evidence type="ECO:0000313" key="4">
    <source>
        <dbReference type="Proteomes" id="UP000509510"/>
    </source>
</evidence>
<proteinExistence type="inferred from homology"/>
<organism evidence="3 4">
    <name type="scientific">Talaromyces rugulosus</name>
    <name type="common">Penicillium rugulosum</name>
    <dbReference type="NCBI Taxonomy" id="121627"/>
    <lineage>
        <taxon>Eukaryota</taxon>
        <taxon>Fungi</taxon>
        <taxon>Dikarya</taxon>
        <taxon>Ascomycota</taxon>
        <taxon>Pezizomycotina</taxon>
        <taxon>Eurotiomycetes</taxon>
        <taxon>Eurotiomycetidae</taxon>
        <taxon>Eurotiales</taxon>
        <taxon>Trichocomaceae</taxon>
        <taxon>Talaromyces</taxon>
        <taxon>Talaromyces sect. Islandici</taxon>
    </lineage>
</organism>
<name>A0A7H8R5P3_TALRU</name>
<gene>
    <name evidence="3" type="ORF">TRUGW13939_08061</name>
</gene>
<dbReference type="GO" id="GO:0005829">
    <property type="term" value="C:cytosol"/>
    <property type="evidence" value="ECO:0007669"/>
    <property type="project" value="TreeGrafter"/>
</dbReference>
<feature type="region of interest" description="Disordered" evidence="2">
    <location>
        <begin position="19"/>
        <end position="87"/>
    </location>
</feature>
<dbReference type="EMBL" id="CP055901">
    <property type="protein sequence ID" value="QKX60915.1"/>
    <property type="molecule type" value="Genomic_DNA"/>
</dbReference>
<dbReference type="GO" id="GO:0000056">
    <property type="term" value="P:ribosomal small subunit export from nucleus"/>
    <property type="evidence" value="ECO:0007669"/>
    <property type="project" value="TreeGrafter"/>
</dbReference>
<feature type="compositionally biased region" description="Polar residues" evidence="2">
    <location>
        <begin position="165"/>
        <end position="185"/>
    </location>
</feature>
<dbReference type="GO" id="GO:0042274">
    <property type="term" value="P:ribosomal small subunit biogenesis"/>
    <property type="evidence" value="ECO:0007669"/>
    <property type="project" value="InterPro"/>
</dbReference>
<feature type="compositionally biased region" description="Acidic residues" evidence="2">
    <location>
        <begin position="241"/>
        <end position="257"/>
    </location>
</feature>
<feature type="region of interest" description="Disordered" evidence="2">
    <location>
        <begin position="150"/>
        <end position="185"/>
    </location>
</feature>
<evidence type="ECO:0000256" key="1">
    <source>
        <dbReference type="ARBA" id="ARBA00009078"/>
    </source>
</evidence>
<dbReference type="RefSeq" id="XP_035347090.1">
    <property type="nucleotide sequence ID" value="XM_035491197.1"/>
</dbReference>
<keyword evidence="4" id="KW-1185">Reference proteome</keyword>
<dbReference type="Pfam" id="PF04180">
    <property type="entry name" value="LTV"/>
    <property type="match status" value="1"/>
</dbReference>
<dbReference type="OrthoDB" id="5852896at2759"/>
<sequence length="507" mass="55593">MPPRRQWIDKKSAAKFQLFHRSQHDPLIHDPQADDRVLHQISGPKSGNNNNNNNETPVSSASSTASHKSSRHLVDLADEFQEEGIRKNEGEAAGYGIYYDDSKYDYMQHLRELGTGGGNAYFVEAAAKKGKGKDKAVKLEDALRDFNLDDDSKSQIAGGGGASVYGSQYAPSGMSSYSRQPTYQDQQNVPDAIAGLQPNMDPRLREALEALEDEAFVDDGDGEDVFGELVNNAEEMHPGDWEDTIYEYEDDEGWESDVTEKAFPQTDTTKKASQSDPKDNNVQTHDPSEMPNHDQPVPDMAPEDSNWMHEFAKFKKEAKNTPNVPAAGKQEASEQRTAASTMFTAGGTPIRKKKRKGAMTNPSAYSMTSSSLARTDGLRLLDDRFDKVEALYALDEEGEYEDASFADGASMVSGMTGMTGMTGASATSSQAPSLVSRRDYGDVPLRSDFDNVMDDFLSGWQDRSKQTKHKGAKAKRGKNGNEVLGIAMLDEVRQGLGPARIPSKSKA</sequence>